<organism evidence="2">
    <name type="scientific">Graphocephala atropunctata</name>
    <dbReference type="NCBI Taxonomy" id="36148"/>
    <lineage>
        <taxon>Eukaryota</taxon>
        <taxon>Metazoa</taxon>
        <taxon>Ecdysozoa</taxon>
        <taxon>Arthropoda</taxon>
        <taxon>Hexapoda</taxon>
        <taxon>Insecta</taxon>
        <taxon>Pterygota</taxon>
        <taxon>Neoptera</taxon>
        <taxon>Paraneoptera</taxon>
        <taxon>Hemiptera</taxon>
        <taxon>Auchenorrhyncha</taxon>
        <taxon>Membracoidea</taxon>
        <taxon>Cicadellidae</taxon>
        <taxon>Cicadellinae</taxon>
        <taxon>Cicadellini</taxon>
        <taxon>Graphocephala</taxon>
    </lineage>
</organism>
<dbReference type="EMBL" id="GEBQ01026047">
    <property type="protein sequence ID" value="JAT13930.1"/>
    <property type="molecule type" value="Transcribed_RNA"/>
</dbReference>
<feature type="domain" description="CRAL-TRIO" evidence="1">
    <location>
        <begin position="96"/>
        <end position="220"/>
    </location>
</feature>
<accession>A0A1B6KR78</accession>
<dbReference type="InterPro" id="IPR036865">
    <property type="entry name" value="CRAL-TRIO_dom_sf"/>
</dbReference>
<dbReference type="GO" id="GO:1902936">
    <property type="term" value="F:phosphatidylinositol bisphosphate binding"/>
    <property type="evidence" value="ECO:0007669"/>
    <property type="project" value="TreeGrafter"/>
</dbReference>
<reference evidence="2" key="1">
    <citation type="submission" date="2015-11" db="EMBL/GenBank/DDBJ databases">
        <title>De novo transcriptome assembly of four potential Pierce s Disease insect vectors from Arizona vineyards.</title>
        <authorList>
            <person name="Tassone E.E."/>
        </authorList>
    </citation>
    <scope>NUCLEOTIDE SEQUENCE</scope>
</reference>
<dbReference type="PANTHER" id="PTHR10174:SF224">
    <property type="entry name" value="RETINOL-BINDING PROTEIN PINTA"/>
    <property type="match status" value="1"/>
</dbReference>
<dbReference type="GO" id="GO:0016020">
    <property type="term" value="C:membrane"/>
    <property type="evidence" value="ECO:0007669"/>
    <property type="project" value="TreeGrafter"/>
</dbReference>
<dbReference type="SUPFAM" id="SSF52087">
    <property type="entry name" value="CRAL/TRIO domain"/>
    <property type="match status" value="1"/>
</dbReference>
<dbReference type="InterPro" id="IPR036273">
    <property type="entry name" value="CRAL/TRIO_N_dom_sf"/>
</dbReference>
<gene>
    <name evidence="2" type="ORF">g.47256</name>
</gene>
<evidence type="ECO:0000313" key="2">
    <source>
        <dbReference type="EMBL" id="JAT13930.1"/>
    </source>
</evidence>
<evidence type="ECO:0000259" key="1">
    <source>
        <dbReference type="Pfam" id="PF00650"/>
    </source>
</evidence>
<name>A0A1B6KR78_9HEMI</name>
<dbReference type="SUPFAM" id="SSF46938">
    <property type="entry name" value="CRAL/TRIO N-terminal domain"/>
    <property type="match status" value="1"/>
</dbReference>
<dbReference type="Gene3D" id="3.40.525.10">
    <property type="entry name" value="CRAL-TRIO lipid binding domain"/>
    <property type="match status" value="1"/>
</dbReference>
<dbReference type="AlphaFoldDB" id="A0A1B6KR78"/>
<dbReference type="Pfam" id="PF00650">
    <property type="entry name" value="CRAL_TRIO"/>
    <property type="match status" value="1"/>
</dbReference>
<sequence>MEGMFKVTLEDEFKKNPELKAEDIENIQTWMKTQPHLPPVPDLMVVMFLQACQWDLKLTKKTIDMYYTLKTELTEFFADRDPTSQEIKNIAKINHIVMLPQSDPQGNQILWISLKECDPKMYNFAASVKYNTMTTEVFQLENGTVPGLVLVNDCKHFSASVFWNTPMKLASNYTRFSQEAASYPVKACHYINAHSFLKKCFTLMKPMFKSKVYKMFHMHSLKH</sequence>
<dbReference type="PANTHER" id="PTHR10174">
    <property type="entry name" value="ALPHA-TOCOPHEROL TRANSFER PROTEIN-RELATED"/>
    <property type="match status" value="1"/>
</dbReference>
<protein>
    <recommendedName>
        <fullName evidence="1">CRAL-TRIO domain-containing protein</fullName>
    </recommendedName>
</protein>
<dbReference type="InterPro" id="IPR001251">
    <property type="entry name" value="CRAL-TRIO_dom"/>
</dbReference>
<dbReference type="CDD" id="cd00170">
    <property type="entry name" value="SEC14"/>
    <property type="match status" value="1"/>
</dbReference>
<proteinExistence type="predicted"/>